<keyword evidence="3 6" id="KW-1133">Transmembrane helix</keyword>
<dbReference type="PANTHER" id="PTHR10877:SF183">
    <property type="entry name" value="AT14535P-RELATED"/>
    <property type="match status" value="1"/>
</dbReference>
<keyword evidence="4 6" id="KW-0472">Membrane</keyword>
<feature type="transmembrane region" description="Helical" evidence="6">
    <location>
        <begin position="336"/>
        <end position="356"/>
    </location>
</feature>
<feature type="transmembrane region" description="Helical" evidence="6">
    <location>
        <begin position="251"/>
        <end position="276"/>
    </location>
</feature>
<evidence type="ECO:0000259" key="7">
    <source>
        <dbReference type="Pfam" id="PF08016"/>
    </source>
</evidence>
<feature type="region of interest" description="Disordered" evidence="5">
    <location>
        <begin position="553"/>
        <end position="574"/>
    </location>
</feature>
<dbReference type="AlphaFoldDB" id="A0AAE0BDM6"/>
<evidence type="ECO:0000256" key="2">
    <source>
        <dbReference type="ARBA" id="ARBA00022692"/>
    </source>
</evidence>
<evidence type="ECO:0000256" key="5">
    <source>
        <dbReference type="SAM" id="MobiDB-lite"/>
    </source>
</evidence>
<comment type="subcellular location">
    <subcellularLocation>
        <location evidence="1">Membrane</location>
        <topology evidence="1">Multi-pass membrane protein</topology>
    </subcellularLocation>
</comment>
<evidence type="ECO:0000313" key="9">
    <source>
        <dbReference type="Proteomes" id="UP001190700"/>
    </source>
</evidence>
<dbReference type="InterPro" id="IPR013122">
    <property type="entry name" value="PKD1_2_channel"/>
</dbReference>
<dbReference type="Pfam" id="PF08016">
    <property type="entry name" value="PKD_channel"/>
    <property type="match status" value="1"/>
</dbReference>
<gene>
    <name evidence="8" type="ORF">CYMTET_55689</name>
</gene>
<dbReference type="Proteomes" id="UP001190700">
    <property type="component" value="Unassembled WGS sequence"/>
</dbReference>
<dbReference type="EMBL" id="LGRX02035570">
    <property type="protein sequence ID" value="KAK3234029.1"/>
    <property type="molecule type" value="Genomic_DNA"/>
</dbReference>
<accession>A0AAE0BDM6</accession>
<feature type="transmembrane region" description="Helical" evidence="6">
    <location>
        <begin position="376"/>
        <end position="398"/>
    </location>
</feature>
<keyword evidence="2 6" id="KW-0812">Transmembrane</keyword>
<feature type="transmembrane region" description="Helical" evidence="6">
    <location>
        <begin position="438"/>
        <end position="464"/>
    </location>
</feature>
<evidence type="ECO:0000256" key="3">
    <source>
        <dbReference type="ARBA" id="ARBA00022989"/>
    </source>
</evidence>
<sequence>MSVEVNEYGELGEVPRGWGNFHDQGSFSLHRFINQKNRVLAGAVLETWAVSNTSCQTEKFSKFNSRCASTQSNEESYGVDAVFQTGSTYYDPVAANHQAKYYPDESELNRFGVPYGFRSFDMKDSQRSRSFPVLIDVNLDESRAIEMVDYIQECVYFAEMTTHFTLTLLTFNGASDLFTMVRYNIVYDDSGTLYIKDYIESIRTEQFKDAGDYVRATLEVIFAIFFLKSMWSEVMEALAVRRTHGTIGPYLSSIFNIIDMLAFVCTSAVIVAYVILLKLMHEFDLEERYHVYESLSGYDAEGEHVNWLQLYKDGDGLSELAEKLDEFKRMGYMKRLYNFLTTLTITFTLLRMLKLMDFHPDIGMITRTIRHGKTDLLNFMVLLVLVLLIYTVSGHILFGGNLTMFHRLRDSALTCFTMMLGDTTFSEDIPNLGGTYEILSGVFFFVTFMVIVFLFLLNALMAIIMNALSSVKHGAENDDVEEHFEANLVSELRDLVMYSIKNAVAASRKALNRAGVGRAFDWERTLTDSDIRHQIAHWDSALRADQIRSELAHRHDSVRQAPPGGGAPKKRSSRLDFLGQPAVVRMEQASVNNQDMESVLLGVVEKFGFVGSEQNLTNRNVKRQLSNRNALYTDSDDAMLQHKSISVDPEYHHDTVLTQDLGREEQRKARHFVNNIMKDLGHDEHTVHERIMSARIAELERSRIDRHHAKRRWEANQDQRLIHVEHAVNFLGRSHNGAHCGSCDTTSFAPSTRKRVVKGLANGVGYTITEYDAQAAARLGGIDRMKAFLSSPSTSLQPRIKSSYVKPIEDELPTPSDAYNGVNYETCHFAD</sequence>
<evidence type="ECO:0000256" key="1">
    <source>
        <dbReference type="ARBA" id="ARBA00004141"/>
    </source>
</evidence>
<dbReference type="Gene3D" id="1.10.287.70">
    <property type="match status" value="1"/>
</dbReference>
<comment type="caution">
    <text evidence="8">The sequence shown here is derived from an EMBL/GenBank/DDBJ whole genome shotgun (WGS) entry which is preliminary data.</text>
</comment>
<organism evidence="8 9">
    <name type="scientific">Cymbomonas tetramitiformis</name>
    <dbReference type="NCBI Taxonomy" id="36881"/>
    <lineage>
        <taxon>Eukaryota</taxon>
        <taxon>Viridiplantae</taxon>
        <taxon>Chlorophyta</taxon>
        <taxon>Pyramimonadophyceae</taxon>
        <taxon>Pyramimonadales</taxon>
        <taxon>Pyramimonadaceae</taxon>
        <taxon>Cymbomonas</taxon>
    </lineage>
</organism>
<feature type="domain" description="Polycystin cation channel PKD1/PKD2" evidence="7">
    <location>
        <begin position="326"/>
        <end position="470"/>
    </location>
</feature>
<reference evidence="8 9" key="1">
    <citation type="journal article" date="2015" name="Genome Biol. Evol.">
        <title>Comparative Genomics of a Bacterivorous Green Alga Reveals Evolutionary Causalities and Consequences of Phago-Mixotrophic Mode of Nutrition.</title>
        <authorList>
            <person name="Burns J.A."/>
            <person name="Paasch A."/>
            <person name="Narechania A."/>
            <person name="Kim E."/>
        </authorList>
    </citation>
    <scope>NUCLEOTIDE SEQUENCE [LARGE SCALE GENOMIC DNA]</scope>
    <source>
        <strain evidence="8 9">PLY_AMNH</strain>
    </source>
</reference>
<evidence type="ECO:0000313" key="8">
    <source>
        <dbReference type="EMBL" id="KAK3234029.1"/>
    </source>
</evidence>
<dbReference type="InterPro" id="IPR051223">
    <property type="entry name" value="Polycystin"/>
</dbReference>
<dbReference type="GO" id="GO:0016020">
    <property type="term" value="C:membrane"/>
    <property type="evidence" value="ECO:0007669"/>
    <property type="project" value="UniProtKB-SubCell"/>
</dbReference>
<evidence type="ECO:0000256" key="4">
    <source>
        <dbReference type="ARBA" id="ARBA00023136"/>
    </source>
</evidence>
<protein>
    <recommendedName>
        <fullName evidence="7">Polycystin cation channel PKD1/PKD2 domain-containing protein</fullName>
    </recommendedName>
</protein>
<name>A0AAE0BDM6_9CHLO</name>
<keyword evidence="9" id="KW-1185">Reference proteome</keyword>
<evidence type="ECO:0000256" key="6">
    <source>
        <dbReference type="SAM" id="Phobius"/>
    </source>
</evidence>
<proteinExistence type="predicted"/>
<dbReference type="PANTHER" id="PTHR10877">
    <property type="entry name" value="POLYCYSTIN FAMILY MEMBER"/>
    <property type="match status" value="1"/>
</dbReference>